<evidence type="ECO:0000313" key="9">
    <source>
        <dbReference type="Proteomes" id="UP001327560"/>
    </source>
</evidence>
<dbReference type="Proteomes" id="UP001327560">
    <property type="component" value="Chromosome 7"/>
</dbReference>
<dbReference type="Gene3D" id="3.30.730.10">
    <property type="entry name" value="AP2/ERF domain"/>
    <property type="match status" value="1"/>
</dbReference>
<dbReference type="AlphaFoldDB" id="A0AAQ3KXA1"/>
<evidence type="ECO:0000256" key="1">
    <source>
        <dbReference type="ARBA" id="ARBA00004123"/>
    </source>
</evidence>
<dbReference type="Pfam" id="PF00847">
    <property type="entry name" value="AP2"/>
    <property type="match status" value="1"/>
</dbReference>
<protein>
    <submittedName>
        <fullName evidence="8">Ethylene-responsive transcription factor</fullName>
    </submittedName>
</protein>
<keyword evidence="9" id="KW-1185">Reference proteome</keyword>
<evidence type="ECO:0000256" key="2">
    <source>
        <dbReference type="ARBA" id="ARBA00023015"/>
    </source>
</evidence>
<dbReference type="InterPro" id="IPR016177">
    <property type="entry name" value="DNA-bd_dom_sf"/>
</dbReference>
<dbReference type="GO" id="GO:0005634">
    <property type="term" value="C:nucleus"/>
    <property type="evidence" value="ECO:0007669"/>
    <property type="project" value="UniProtKB-SubCell"/>
</dbReference>
<reference evidence="8 9" key="1">
    <citation type="submission" date="2023-10" db="EMBL/GenBank/DDBJ databases">
        <title>Chromosome-scale genome assembly provides insights into flower coloration mechanisms of Canna indica.</title>
        <authorList>
            <person name="Li C."/>
        </authorList>
    </citation>
    <scope>NUCLEOTIDE SEQUENCE [LARGE SCALE GENOMIC DNA]</scope>
    <source>
        <tissue evidence="8">Flower</tissue>
    </source>
</reference>
<dbReference type="GO" id="GO:0003700">
    <property type="term" value="F:DNA-binding transcription factor activity"/>
    <property type="evidence" value="ECO:0007669"/>
    <property type="project" value="InterPro"/>
</dbReference>
<dbReference type="InterPro" id="IPR036955">
    <property type="entry name" value="AP2/ERF_dom_sf"/>
</dbReference>
<keyword evidence="3" id="KW-0238">DNA-binding</keyword>
<feature type="region of interest" description="Disordered" evidence="6">
    <location>
        <begin position="48"/>
        <end position="79"/>
    </location>
</feature>
<dbReference type="SMART" id="SM00380">
    <property type="entry name" value="AP2"/>
    <property type="match status" value="1"/>
</dbReference>
<proteinExistence type="predicted"/>
<evidence type="ECO:0000313" key="8">
    <source>
        <dbReference type="EMBL" id="WOL14693.1"/>
    </source>
</evidence>
<evidence type="ECO:0000256" key="6">
    <source>
        <dbReference type="SAM" id="MobiDB-lite"/>
    </source>
</evidence>
<accession>A0AAQ3KXA1</accession>
<comment type="subcellular location">
    <subcellularLocation>
        <location evidence="1">Nucleus</location>
    </subcellularLocation>
</comment>
<dbReference type="InterPro" id="IPR050913">
    <property type="entry name" value="AP2/ERF_ERF"/>
</dbReference>
<dbReference type="FunFam" id="3.30.730.10:FF:000001">
    <property type="entry name" value="Ethylene-responsive transcription factor 2"/>
    <property type="match status" value="1"/>
</dbReference>
<dbReference type="SUPFAM" id="SSF54171">
    <property type="entry name" value="DNA-binding domain"/>
    <property type="match status" value="1"/>
</dbReference>
<dbReference type="InterPro" id="IPR001471">
    <property type="entry name" value="AP2/ERF_dom"/>
</dbReference>
<keyword evidence="2" id="KW-0805">Transcription regulation</keyword>
<dbReference type="PANTHER" id="PTHR31194:SF140">
    <property type="entry name" value="ETHYLENE-RESPONSIVE TRANSCRIPTION FACTOR CRF2"/>
    <property type="match status" value="1"/>
</dbReference>
<gene>
    <name evidence="8" type="ORF">Cni_G23474</name>
</gene>
<dbReference type="PROSITE" id="PS51032">
    <property type="entry name" value="AP2_ERF"/>
    <property type="match status" value="1"/>
</dbReference>
<sequence length="298" mass="32208">MKKARTLRVFWIDPDDTDSSGDDEKCGFSGRRVGRIVREIALDAPVPYPAVGSKPKRTRKRVRSSEGGKVTAAQAGSTKFRGVRRRPWGKYAAEIRDPSRGVRVWLGTFDTAEEAAMVYDSAALQLRGPGAATNFSAFSAASSASPTQPEAIQQEAIPASVSTGYDTDGESLTLSSPTSILRGFSSCSTEEAPTAAKGKEDDFNATLWLPEVPLEEFISLDKVPIYNDLSGVGMWEPKLYEEAATTRVELSVAADSSNKVSLASSSPWDSGFGPATWEEDDYFHEIGDLFPLEPLPAI</sequence>
<evidence type="ECO:0000256" key="5">
    <source>
        <dbReference type="ARBA" id="ARBA00023242"/>
    </source>
</evidence>
<dbReference type="GO" id="GO:0003677">
    <property type="term" value="F:DNA binding"/>
    <property type="evidence" value="ECO:0007669"/>
    <property type="project" value="UniProtKB-KW"/>
</dbReference>
<dbReference type="PANTHER" id="PTHR31194">
    <property type="entry name" value="SHN SHINE , DNA BINDING / TRANSCRIPTION FACTOR"/>
    <property type="match status" value="1"/>
</dbReference>
<keyword evidence="4" id="KW-0804">Transcription</keyword>
<dbReference type="EMBL" id="CP136896">
    <property type="protein sequence ID" value="WOL14693.1"/>
    <property type="molecule type" value="Genomic_DNA"/>
</dbReference>
<evidence type="ECO:0000259" key="7">
    <source>
        <dbReference type="PROSITE" id="PS51032"/>
    </source>
</evidence>
<evidence type="ECO:0000256" key="3">
    <source>
        <dbReference type="ARBA" id="ARBA00023125"/>
    </source>
</evidence>
<organism evidence="8 9">
    <name type="scientific">Canna indica</name>
    <name type="common">Indian-shot</name>
    <dbReference type="NCBI Taxonomy" id="4628"/>
    <lineage>
        <taxon>Eukaryota</taxon>
        <taxon>Viridiplantae</taxon>
        <taxon>Streptophyta</taxon>
        <taxon>Embryophyta</taxon>
        <taxon>Tracheophyta</taxon>
        <taxon>Spermatophyta</taxon>
        <taxon>Magnoliopsida</taxon>
        <taxon>Liliopsida</taxon>
        <taxon>Zingiberales</taxon>
        <taxon>Cannaceae</taxon>
        <taxon>Canna</taxon>
    </lineage>
</organism>
<evidence type="ECO:0000256" key="4">
    <source>
        <dbReference type="ARBA" id="ARBA00023163"/>
    </source>
</evidence>
<keyword evidence="5" id="KW-0539">Nucleus</keyword>
<dbReference type="CDD" id="cd00018">
    <property type="entry name" value="AP2"/>
    <property type="match status" value="1"/>
</dbReference>
<name>A0AAQ3KXA1_9LILI</name>
<feature type="domain" description="AP2/ERF" evidence="7">
    <location>
        <begin position="79"/>
        <end position="136"/>
    </location>
</feature>
<dbReference type="PRINTS" id="PR00367">
    <property type="entry name" value="ETHRSPELEMNT"/>
</dbReference>